<organism evidence="5 6">
    <name type="scientific">Aminomonas paucivorans DSM 12260</name>
    <dbReference type="NCBI Taxonomy" id="584708"/>
    <lineage>
        <taxon>Bacteria</taxon>
        <taxon>Thermotogati</taxon>
        <taxon>Synergistota</taxon>
        <taxon>Synergistia</taxon>
        <taxon>Synergistales</taxon>
        <taxon>Synergistaceae</taxon>
        <taxon>Aminomonas</taxon>
    </lineage>
</organism>
<dbReference type="eggNOG" id="COG0073">
    <property type="taxonomic scope" value="Bacteria"/>
</dbReference>
<keyword evidence="2 3" id="KW-0694">RNA-binding</keyword>
<dbReference type="Gene3D" id="2.40.50.140">
    <property type="entry name" value="Nucleic acid-binding proteins"/>
    <property type="match status" value="1"/>
</dbReference>
<dbReference type="InterPro" id="IPR012340">
    <property type="entry name" value="NA-bd_OB-fold"/>
</dbReference>
<evidence type="ECO:0000313" key="6">
    <source>
        <dbReference type="Proteomes" id="UP000005096"/>
    </source>
</evidence>
<reference evidence="5 6" key="1">
    <citation type="journal article" date="2010" name="Stand. Genomic Sci.">
        <title>Non-contiguous finished genome sequence of Aminomonas paucivorans type strain (GLU-3).</title>
        <authorList>
            <person name="Pitluck S."/>
            <person name="Yasawong M."/>
            <person name="Held B."/>
            <person name="Lapidus A."/>
            <person name="Nolan M."/>
            <person name="Copeland A."/>
            <person name="Lucas S."/>
            <person name="Del Rio T.G."/>
            <person name="Tice H."/>
            <person name="Cheng J.F."/>
            <person name="Chertkov O."/>
            <person name="Goodwin L."/>
            <person name="Tapia R."/>
            <person name="Han C."/>
            <person name="Liolios K."/>
            <person name="Ivanova N."/>
            <person name="Mavromatis K."/>
            <person name="Ovchinnikova G."/>
            <person name="Pati A."/>
            <person name="Chen A."/>
            <person name="Palaniappan K."/>
            <person name="Land M."/>
            <person name="Hauser L."/>
            <person name="Chang Y.J."/>
            <person name="Jeffries C.D."/>
            <person name="Pukall R."/>
            <person name="Spring S."/>
            <person name="Rohde M."/>
            <person name="Sikorski J."/>
            <person name="Goker M."/>
            <person name="Woyke T."/>
            <person name="Bristow J."/>
            <person name="Eisen J.A."/>
            <person name="Markowitz V."/>
            <person name="Hugenholtz P."/>
            <person name="Kyrpides N.C."/>
            <person name="Klenk H.P."/>
        </authorList>
    </citation>
    <scope>NUCLEOTIDE SEQUENCE [LARGE SCALE GENOMIC DNA]</scope>
    <source>
        <strain evidence="5 6">DSM 12260</strain>
    </source>
</reference>
<sequence>MNPFAPAPVKPEVETEVLEKLDVRVGTILRVEPVERSDKLVVLEVDLGDHRRRIVVGLRQEREHPEEVEGRQALFVVNLPPRRIRGVLSEGMLFDIGYADGIRPVLAQPETPVPNGTRAG</sequence>
<dbReference type="PANTHER" id="PTHR11586:SF37">
    <property type="entry name" value="TRNA-BINDING DOMAIN-CONTAINING PROTEIN"/>
    <property type="match status" value="1"/>
</dbReference>
<evidence type="ECO:0000259" key="4">
    <source>
        <dbReference type="PROSITE" id="PS50886"/>
    </source>
</evidence>
<dbReference type="Proteomes" id="UP000005096">
    <property type="component" value="Chromosome"/>
</dbReference>
<dbReference type="InterPro" id="IPR002547">
    <property type="entry name" value="tRNA-bd_dom"/>
</dbReference>
<keyword evidence="6" id="KW-1185">Reference proteome</keyword>
<protein>
    <submittedName>
        <fullName evidence="5">T-RNA-binding domain protein</fullName>
    </submittedName>
</protein>
<keyword evidence="1 3" id="KW-0820">tRNA-binding</keyword>
<evidence type="ECO:0000256" key="1">
    <source>
        <dbReference type="ARBA" id="ARBA00022555"/>
    </source>
</evidence>
<evidence type="ECO:0000313" key="5">
    <source>
        <dbReference type="EMBL" id="EFQ24712.1"/>
    </source>
</evidence>
<dbReference type="EMBL" id="CM001022">
    <property type="protein sequence ID" value="EFQ24712.1"/>
    <property type="molecule type" value="Genomic_DNA"/>
</dbReference>
<dbReference type="GO" id="GO:0000049">
    <property type="term" value="F:tRNA binding"/>
    <property type="evidence" value="ECO:0007669"/>
    <property type="project" value="UniProtKB-UniRule"/>
</dbReference>
<name>E3CZT0_9BACT</name>
<evidence type="ECO:0000256" key="2">
    <source>
        <dbReference type="ARBA" id="ARBA00022884"/>
    </source>
</evidence>
<dbReference type="OrthoDB" id="9810191at2"/>
<dbReference type="RefSeq" id="WP_006301957.1">
    <property type="nucleotide sequence ID" value="NZ_CM001022.1"/>
</dbReference>
<feature type="domain" description="TRNA-binding" evidence="4">
    <location>
        <begin position="17"/>
        <end position="120"/>
    </location>
</feature>
<dbReference type="STRING" id="584708.Apau_2305"/>
<dbReference type="PROSITE" id="PS50886">
    <property type="entry name" value="TRBD"/>
    <property type="match status" value="1"/>
</dbReference>
<evidence type="ECO:0000256" key="3">
    <source>
        <dbReference type="PROSITE-ProRule" id="PRU00209"/>
    </source>
</evidence>
<dbReference type="HOGENOM" id="CLU_065946_3_0_0"/>
<proteinExistence type="predicted"/>
<dbReference type="SUPFAM" id="SSF50249">
    <property type="entry name" value="Nucleic acid-binding proteins"/>
    <property type="match status" value="1"/>
</dbReference>
<dbReference type="PANTHER" id="PTHR11586">
    <property type="entry name" value="TRNA-AMINOACYLATION COFACTOR ARC1 FAMILY MEMBER"/>
    <property type="match status" value="1"/>
</dbReference>
<dbReference type="PaxDb" id="584708-Apau_2305"/>
<gene>
    <name evidence="5" type="ORF">Apau_2305</name>
</gene>
<accession>E3CZT0</accession>
<dbReference type="Pfam" id="PF01588">
    <property type="entry name" value="tRNA_bind"/>
    <property type="match status" value="1"/>
</dbReference>
<dbReference type="InterPro" id="IPR051270">
    <property type="entry name" value="Tyrosine-tRNA_ligase_regulator"/>
</dbReference>
<dbReference type="AlphaFoldDB" id="E3CZT0"/>